<reference evidence="2" key="2">
    <citation type="submission" date="2023-06" db="EMBL/GenBank/DDBJ databases">
        <authorList>
            <consortium name="Lawrence Berkeley National Laboratory"/>
            <person name="Mondo S.J."/>
            <person name="Hensen N."/>
            <person name="Bonometti L."/>
            <person name="Westerberg I."/>
            <person name="Brannstrom I.O."/>
            <person name="Guillou S."/>
            <person name="Cros-Aarteil S."/>
            <person name="Calhoun S."/>
            <person name="Haridas S."/>
            <person name="Kuo A."/>
            <person name="Pangilinan J."/>
            <person name="Riley R."/>
            <person name="Labutti K."/>
            <person name="Andreopoulos B."/>
            <person name="Lipzen A."/>
            <person name="Chen C."/>
            <person name="Yanf M."/>
            <person name="Daum C."/>
            <person name="Ng V."/>
            <person name="Clum A."/>
            <person name="Steindorff A."/>
            <person name="Ohm R."/>
            <person name="Martin F."/>
            <person name="Silar P."/>
            <person name="Natvig D."/>
            <person name="Lalanne C."/>
            <person name="Gautier V."/>
            <person name="Ament-Velasquez S.L."/>
            <person name="Kruys A."/>
            <person name="Hutchinson M.I."/>
            <person name="Powell A.J."/>
            <person name="Barry K."/>
            <person name="Miller A.N."/>
            <person name="Grigoriev I.V."/>
            <person name="Debuchy R."/>
            <person name="Gladieux P."/>
            <person name="Thoren M.H."/>
            <person name="Johannesson H."/>
        </authorList>
    </citation>
    <scope>NUCLEOTIDE SEQUENCE</scope>
    <source>
        <strain evidence="2">CBS 626.80</strain>
    </source>
</reference>
<gene>
    <name evidence="2" type="ORF">QBC32DRAFT_221881</name>
</gene>
<feature type="region of interest" description="Disordered" evidence="1">
    <location>
        <begin position="427"/>
        <end position="489"/>
    </location>
</feature>
<accession>A0AAN6NP97</accession>
<evidence type="ECO:0000313" key="2">
    <source>
        <dbReference type="EMBL" id="KAK3948493.1"/>
    </source>
</evidence>
<feature type="compositionally biased region" description="Low complexity" evidence="1">
    <location>
        <begin position="193"/>
        <end position="207"/>
    </location>
</feature>
<feature type="non-terminal residue" evidence="2">
    <location>
        <position position="1"/>
    </location>
</feature>
<evidence type="ECO:0000256" key="1">
    <source>
        <dbReference type="SAM" id="MobiDB-lite"/>
    </source>
</evidence>
<keyword evidence="3" id="KW-1185">Reference proteome</keyword>
<dbReference type="EMBL" id="MU859261">
    <property type="protein sequence ID" value="KAK3948493.1"/>
    <property type="molecule type" value="Genomic_DNA"/>
</dbReference>
<protein>
    <submittedName>
        <fullName evidence="2">Uncharacterized protein</fullName>
    </submittedName>
</protein>
<feature type="compositionally biased region" description="Basic and acidic residues" evidence="1">
    <location>
        <begin position="472"/>
        <end position="483"/>
    </location>
</feature>
<reference evidence="2" key="1">
    <citation type="journal article" date="2023" name="Mol. Phylogenet. Evol.">
        <title>Genome-scale phylogeny and comparative genomics of the fungal order Sordariales.</title>
        <authorList>
            <person name="Hensen N."/>
            <person name="Bonometti L."/>
            <person name="Westerberg I."/>
            <person name="Brannstrom I.O."/>
            <person name="Guillou S."/>
            <person name="Cros-Aarteil S."/>
            <person name="Calhoun S."/>
            <person name="Haridas S."/>
            <person name="Kuo A."/>
            <person name="Mondo S."/>
            <person name="Pangilinan J."/>
            <person name="Riley R."/>
            <person name="LaButti K."/>
            <person name="Andreopoulos B."/>
            <person name="Lipzen A."/>
            <person name="Chen C."/>
            <person name="Yan M."/>
            <person name="Daum C."/>
            <person name="Ng V."/>
            <person name="Clum A."/>
            <person name="Steindorff A."/>
            <person name="Ohm R.A."/>
            <person name="Martin F."/>
            <person name="Silar P."/>
            <person name="Natvig D.O."/>
            <person name="Lalanne C."/>
            <person name="Gautier V."/>
            <person name="Ament-Velasquez S.L."/>
            <person name="Kruys A."/>
            <person name="Hutchinson M.I."/>
            <person name="Powell A.J."/>
            <person name="Barry K."/>
            <person name="Miller A.N."/>
            <person name="Grigoriev I.V."/>
            <person name="Debuchy R."/>
            <person name="Gladieux P."/>
            <person name="Hiltunen Thoren M."/>
            <person name="Johannesson H."/>
        </authorList>
    </citation>
    <scope>NUCLEOTIDE SEQUENCE</scope>
    <source>
        <strain evidence="2">CBS 626.80</strain>
    </source>
</reference>
<organism evidence="2 3">
    <name type="scientific">Pseudoneurospora amorphoporcata</name>
    <dbReference type="NCBI Taxonomy" id="241081"/>
    <lineage>
        <taxon>Eukaryota</taxon>
        <taxon>Fungi</taxon>
        <taxon>Dikarya</taxon>
        <taxon>Ascomycota</taxon>
        <taxon>Pezizomycotina</taxon>
        <taxon>Sordariomycetes</taxon>
        <taxon>Sordariomycetidae</taxon>
        <taxon>Sordariales</taxon>
        <taxon>Sordariaceae</taxon>
        <taxon>Pseudoneurospora</taxon>
    </lineage>
</organism>
<dbReference type="Proteomes" id="UP001303222">
    <property type="component" value="Unassembled WGS sequence"/>
</dbReference>
<feature type="region of interest" description="Disordered" evidence="1">
    <location>
        <begin position="1"/>
        <end position="102"/>
    </location>
</feature>
<dbReference type="AlphaFoldDB" id="A0AAN6NP97"/>
<comment type="caution">
    <text evidence="2">The sequence shown here is derived from an EMBL/GenBank/DDBJ whole genome shotgun (WGS) entry which is preliminary data.</text>
</comment>
<proteinExistence type="predicted"/>
<name>A0AAN6NP97_9PEZI</name>
<feature type="region of interest" description="Disordered" evidence="1">
    <location>
        <begin position="184"/>
        <end position="218"/>
    </location>
</feature>
<feature type="compositionally biased region" description="Polar residues" evidence="1">
    <location>
        <begin position="84"/>
        <end position="98"/>
    </location>
</feature>
<evidence type="ECO:0000313" key="3">
    <source>
        <dbReference type="Proteomes" id="UP001303222"/>
    </source>
</evidence>
<feature type="compositionally biased region" description="Basic and acidic residues" evidence="1">
    <location>
        <begin position="456"/>
        <end position="465"/>
    </location>
</feature>
<feature type="compositionally biased region" description="Polar residues" evidence="1">
    <location>
        <begin position="30"/>
        <end position="72"/>
    </location>
</feature>
<sequence length="489" mass="53056">DNMTNRGVDGLGTAPCSTAVPHSEGDTKASKTPGTPTGSCTSIKMTPNGATSNEASYPTPVSTSGPLRNDSSPMPLADTPNPVAGTNNTALTARSNFSPVPPPTILPDAYTQPQEEELQCLQLLQQAQQGRQQWEQEQHEQQQKAHQMHQLQQLASLFLRGKKVPQSAEQQIQDLLQQLRPQIMHPPSSSFVPNQQAANPQASSSSSKPTTAIPVRNPFPSRSSIPYFPKHLKLNKTTPLKNLEPGVHVRSLDLHDSYRVRLHNLHFQQAFRTDPHHALLLQDEFKTRLELQRLLPDHRPPKRFVTMREVQRGPLNTYEWEAEMELQRKKRLQEMRQALPLYWAQGQAQGQAGAGGGTGAGGSVVGGHGGGGAFQFQAQAQAGGSADAKGHGRGGKKMEAARAGVRAAAAMVAAAAAAREARIPVEGINGSKSNKRKADAETEATQARPQKRSRREKTGEADKAQESQSAGESHKAGESENRYRRSTTS</sequence>